<dbReference type="CDD" id="cd06259">
    <property type="entry name" value="YdcF-like"/>
    <property type="match status" value="1"/>
</dbReference>
<sequence length="251" mass="27181">MTLAIFVVIMVLAVGCAALSWRRASLAFYAVAAMGFLAVGCGPMSAWLLGKLQSDYETSPPVAWGERNAIVLLGAGTERVAGSVEPGVFSYPRIVVAAERYNDCKKSAAYCKIVVSGGDAARTGVSEAAAYRDVFVHLGIDPANVLLESESMNTWQNAQFSSALLQREQIDRAVLVSSAIHMRRSELYFAHFGVSATPARADYLHAVTSALPLSYNFTLADVALHEYLGIARYHLYNRLGWNPARHHPGQA</sequence>
<evidence type="ECO:0000259" key="2">
    <source>
        <dbReference type="Pfam" id="PF02698"/>
    </source>
</evidence>
<proteinExistence type="predicted"/>
<dbReference type="GO" id="GO:0043164">
    <property type="term" value="P:Gram-negative-bacterium-type cell wall biogenesis"/>
    <property type="evidence" value="ECO:0007669"/>
    <property type="project" value="TreeGrafter"/>
</dbReference>
<dbReference type="InterPro" id="IPR051599">
    <property type="entry name" value="Cell_Envelope_Assoc"/>
</dbReference>
<keyword evidence="4" id="KW-1185">Reference proteome</keyword>
<dbReference type="EMBL" id="NEVQ01000013">
    <property type="protein sequence ID" value="OZI55959.1"/>
    <property type="molecule type" value="Genomic_DNA"/>
</dbReference>
<feature type="transmembrane region" description="Helical" evidence="1">
    <location>
        <begin position="28"/>
        <end position="49"/>
    </location>
</feature>
<keyword evidence="1" id="KW-0812">Transmembrane</keyword>
<name>A0A261U254_9BORD</name>
<protein>
    <recommendedName>
        <fullName evidence="2">DUF218 domain-containing protein</fullName>
    </recommendedName>
</protein>
<evidence type="ECO:0000256" key="1">
    <source>
        <dbReference type="SAM" id="Phobius"/>
    </source>
</evidence>
<comment type="caution">
    <text evidence="3">The sequence shown here is derived from an EMBL/GenBank/DDBJ whole genome shotgun (WGS) entry which is preliminary data.</text>
</comment>
<dbReference type="Proteomes" id="UP000216885">
    <property type="component" value="Unassembled WGS sequence"/>
</dbReference>
<dbReference type="Pfam" id="PF02698">
    <property type="entry name" value="DUF218"/>
    <property type="match status" value="1"/>
</dbReference>
<dbReference type="Gene3D" id="3.40.50.620">
    <property type="entry name" value="HUPs"/>
    <property type="match status" value="1"/>
</dbReference>
<dbReference type="RefSeq" id="WP_094821027.1">
    <property type="nucleotide sequence ID" value="NZ_NEVO01000007.1"/>
</dbReference>
<keyword evidence="1" id="KW-1133">Transmembrane helix</keyword>
<dbReference type="PANTHER" id="PTHR30336">
    <property type="entry name" value="INNER MEMBRANE PROTEIN, PROBABLE PERMEASE"/>
    <property type="match status" value="1"/>
</dbReference>
<dbReference type="InterPro" id="IPR014729">
    <property type="entry name" value="Rossmann-like_a/b/a_fold"/>
</dbReference>
<keyword evidence="1" id="KW-0472">Membrane</keyword>
<dbReference type="GO" id="GO:0005886">
    <property type="term" value="C:plasma membrane"/>
    <property type="evidence" value="ECO:0007669"/>
    <property type="project" value="TreeGrafter"/>
</dbReference>
<dbReference type="OrthoDB" id="9809813at2"/>
<feature type="domain" description="DUF218" evidence="2">
    <location>
        <begin position="69"/>
        <end position="229"/>
    </location>
</feature>
<evidence type="ECO:0000313" key="4">
    <source>
        <dbReference type="Proteomes" id="UP000216885"/>
    </source>
</evidence>
<accession>A0A261U254</accession>
<dbReference type="InterPro" id="IPR003848">
    <property type="entry name" value="DUF218"/>
</dbReference>
<reference evidence="3 4" key="1">
    <citation type="submission" date="2017-05" db="EMBL/GenBank/DDBJ databases">
        <title>Complete and WGS of Bordetella genogroups.</title>
        <authorList>
            <person name="Spilker T."/>
            <person name="LiPuma J."/>
        </authorList>
    </citation>
    <scope>NUCLEOTIDE SEQUENCE [LARGE SCALE GENOMIC DNA]</scope>
    <source>
        <strain evidence="3 4">AU9919</strain>
    </source>
</reference>
<organism evidence="3 4">
    <name type="scientific">Bordetella genomosp. 4</name>
    <dbReference type="NCBI Taxonomy" id="463044"/>
    <lineage>
        <taxon>Bacteria</taxon>
        <taxon>Pseudomonadati</taxon>
        <taxon>Pseudomonadota</taxon>
        <taxon>Betaproteobacteria</taxon>
        <taxon>Burkholderiales</taxon>
        <taxon>Alcaligenaceae</taxon>
        <taxon>Bordetella</taxon>
    </lineage>
</organism>
<dbReference type="AlphaFoldDB" id="A0A261U254"/>
<dbReference type="PANTHER" id="PTHR30336:SF4">
    <property type="entry name" value="ENVELOPE BIOGENESIS FACTOR ELYC"/>
    <property type="match status" value="1"/>
</dbReference>
<evidence type="ECO:0000313" key="3">
    <source>
        <dbReference type="EMBL" id="OZI55959.1"/>
    </source>
</evidence>
<gene>
    <name evidence="3" type="ORF">CAL20_10905</name>
</gene>
<dbReference type="GO" id="GO:0000270">
    <property type="term" value="P:peptidoglycan metabolic process"/>
    <property type="evidence" value="ECO:0007669"/>
    <property type="project" value="TreeGrafter"/>
</dbReference>